<keyword evidence="1" id="KW-0472">Membrane</keyword>
<name>A0A6M0QBG4_9BACI</name>
<accession>A0A6M0QBG4</accession>
<evidence type="ECO:0000256" key="1">
    <source>
        <dbReference type="SAM" id="Phobius"/>
    </source>
</evidence>
<gene>
    <name evidence="2" type="ORF">G4D63_11535</name>
</gene>
<keyword evidence="3" id="KW-1185">Reference proteome</keyword>
<feature type="transmembrane region" description="Helical" evidence="1">
    <location>
        <begin position="6"/>
        <end position="30"/>
    </location>
</feature>
<dbReference type="RefSeq" id="WP_163179805.1">
    <property type="nucleotide sequence ID" value="NZ_JAAIWM010000003.1"/>
</dbReference>
<keyword evidence="1" id="KW-0812">Transmembrane</keyword>
<sequence>MENALALLGALGWFLGGFCFLWIIPAIFLFFKRKIKWGMVCSGIFLGPFASQGYVVMTGYMKNGEIPSGDEVWNGSLSYVFIFAFLLSVAGFLIGHFIEKKHASGVLVSILTSVLVLIGFYVLEGQMNKIYEKKKIEEVQELQKITNHYDEIATIYMEDTYELPITSSQWDPEAQRLIANIDGEVYLSGVRVGSLFFTFQDDVVKEVILSIDGKEIIPTNREWEYIKRELEFNRDIPGRAKEKEENLYELAEKYDDDPSKWSPIRKELFSYGVEEIETIGKFVIPNHEFDLHVESQYKKYNQVFVATTSFTTQKETNELFKQMINLMDSIGINAFDYYVLMDENMEYQPLAVCNIDHDIEKDEVLGKLSLEPYDQAQVVTVCNTLTPNIMD</sequence>
<organism evidence="2 3">
    <name type="scientific">Bacillus mesophilus</name>
    <dbReference type="NCBI Taxonomy" id="1808955"/>
    <lineage>
        <taxon>Bacteria</taxon>
        <taxon>Bacillati</taxon>
        <taxon>Bacillota</taxon>
        <taxon>Bacilli</taxon>
        <taxon>Bacillales</taxon>
        <taxon>Bacillaceae</taxon>
        <taxon>Bacillus</taxon>
    </lineage>
</organism>
<feature type="transmembrane region" description="Helical" evidence="1">
    <location>
        <begin position="37"/>
        <end position="57"/>
    </location>
</feature>
<keyword evidence="1" id="KW-1133">Transmembrane helix</keyword>
<dbReference type="Proteomes" id="UP000481043">
    <property type="component" value="Unassembled WGS sequence"/>
</dbReference>
<evidence type="ECO:0000313" key="2">
    <source>
        <dbReference type="EMBL" id="NEY72358.1"/>
    </source>
</evidence>
<feature type="transmembrane region" description="Helical" evidence="1">
    <location>
        <begin position="77"/>
        <end position="98"/>
    </location>
</feature>
<dbReference type="AlphaFoldDB" id="A0A6M0QBG4"/>
<feature type="transmembrane region" description="Helical" evidence="1">
    <location>
        <begin position="105"/>
        <end position="123"/>
    </location>
</feature>
<evidence type="ECO:0000313" key="3">
    <source>
        <dbReference type="Proteomes" id="UP000481043"/>
    </source>
</evidence>
<proteinExistence type="predicted"/>
<dbReference type="EMBL" id="JAAIWM010000003">
    <property type="protein sequence ID" value="NEY72358.1"/>
    <property type="molecule type" value="Genomic_DNA"/>
</dbReference>
<protein>
    <submittedName>
        <fullName evidence="2">Uncharacterized protein</fullName>
    </submittedName>
</protein>
<reference evidence="2 3" key="1">
    <citation type="submission" date="2020-02" db="EMBL/GenBank/DDBJ databases">
        <title>Bacillus aquiflavi sp. nov., isolated from yellow water of strong flavor Chinese baijiu in Yibin region of China.</title>
        <authorList>
            <person name="Xie J."/>
        </authorList>
    </citation>
    <scope>NUCLEOTIDE SEQUENCE [LARGE SCALE GENOMIC DNA]</scope>
    <source>
        <strain evidence="2 3">SA4</strain>
    </source>
</reference>
<comment type="caution">
    <text evidence="2">The sequence shown here is derived from an EMBL/GenBank/DDBJ whole genome shotgun (WGS) entry which is preliminary data.</text>
</comment>